<keyword evidence="6" id="KW-0732">Signal</keyword>
<dbReference type="Gene3D" id="2.60.40.420">
    <property type="entry name" value="Cupredoxins - blue copper proteins"/>
    <property type="match status" value="1"/>
</dbReference>
<protein>
    <recommendedName>
        <fullName evidence="7">Phytocyanin domain-containing protein</fullName>
    </recommendedName>
</protein>
<evidence type="ECO:0000256" key="5">
    <source>
        <dbReference type="SAM" id="Phobius"/>
    </source>
</evidence>
<dbReference type="FunFam" id="2.60.40.420:FF:000003">
    <property type="entry name" value="Blue copper"/>
    <property type="match status" value="1"/>
</dbReference>
<dbReference type="PANTHER" id="PTHR33021">
    <property type="entry name" value="BLUE COPPER PROTEIN"/>
    <property type="match status" value="1"/>
</dbReference>
<sequence length="186" mass="19538">MPRSIIAAVLLLLLWPLCHHRASAAEYVVGDVVGSGWDSGVNYAAWAREHTFAVGDVLVFEYVSSQHNVYEVNESTYKSCDTGAGGSNGVRAMYTSGYDTVVLAEARAYWFICNFPGHCLGGMKLAVNVSASGSGGPSPAVSQTQTDGNSNSAASIAGEGRRGWVALGLALVAIVLMNCPSFAAWQ</sequence>
<name>A0A835B4F8_9POAL</name>
<dbReference type="AlphaFoldDB" id="A0A835B4F8"/>
<dbReference type="GO" id="GO:0009055">
    <property type="term" value="F:electron transfer activity"/>
    <property type="evidence" value="ECO:0007669"/>
    <property type="project" value="InterPro"/>
</dbReference>
<dbReference type="Gramene" id="Dexi4A01G0023660.1">
    <property type="protein sequence ID" value="Dexi4A01G0023660.1:cds"/>
    <property type="gene ID" value="Dexi4A01G0023660"/>
</dbReference>
<organism evidence="8 9">
    <name type="scientific">Digitaria exilis</name>
    <dbReference type="NCBI Taxonomy" id="1010633"/>
    <lineage>
        <taxon>Eukaryota</taxon>
        <taxon>Viridiplantae</taxon>
        <taxon>Streptophyta</taxon>
        <taxon>Embryophyta</taxon>
        <taxon>Tracheophyta</taxon>
        <taxon>Spermatophyta</taxon>
        <taxon>Magnoliopsida</taxon>
        <taxon>Liliopsida</taxon>
        <taxon>Poales</taxon>
        <taxon>Poaceae</taxon>
        <taxon>PACMAD clade</taxon>
        <taxon>Panicoideae</taxon>
        <taxon>Panicodae</taxon>
        <taxon>Paniceae</taxon>
        <taxon>Anthephorinae</taxon>
        <taxon>Digitaria</taxon>
    </lineage>
</organism>
<gene>
    <name evidence="8" type="ORF">HU200_043342</name>
</gene>
<feature type="compositionally biased region" description="Polar residues" evidence="4">
    <location>
        <begin position="143"/>
        <end position="154"/>
    </location>
</feature>
<evidence type="ECO:0000256" key="2">
    <source>
        <dbReference type="ARBA" id="ARBA00023008"/>
    </source>
</evidence>
<keyword evidence="5" id="KW-1133">Transmembrane helix</keyword>
<dbReference type="PANTHER" id="PTHR33021:SF554">
    <property type="entry name" value="OS06G0721800 PROTEIN"/>
    <property type="match status" value="1"/>
</dbReference>
<accession>A0A835B4F8</accession>
<feature type="region of interest" description="Disordered" evidence="4">
    <location>
        <begin position="136"/>
        <end position="155"/>
    </location>
</feature>
<keyword evidence="5" id="KW-0812">Transmembrane</keyword>
<evidence type="ECO:0000256" key="3">
    <source>
        <dbReference type="ARBA" id="ARBA00023180"/>
    </source>
</evidence>
<dbReference type="Proteomes" id="UP000636709">
    <property type="component" value="Unassembled WGS sequence"/>
</dbReference>
<feature type="chain" id="PRO_5032294429" description="Phytocyanin domain-containing protein" evidence="6">
    <location>
        <begin position="25"/>
        <end position="186"/>
    </location>
</feature>
<keyword evidence="9" id="KW-1185">Reference proteome</keyword>
<proteinExistence type="predicted"/>
<feature type="signal peptide" evidence="6">
    <location>
        <begin position="1"/>
        <end position="24"/>
    </location>
</feature>
<keyword evidence="3" id="KW-0325">Glycoprotein</keyword>
<comment type="caution">
    <text evidence="8">The sequence shown here is derived from an EMBL/GenBank/DDBJ whole genome shotgun (WGS) entry which is preliminary data.</text>
</comment>
<keyword evidence="5" id="KW-0472">Membrane</keyword>
<dbReference type="InterPro" id="IPR008972">
    <property type="entry name" value="Cupredoxin"/>
</dbReference>
<evidence type="ECO:0000256" key="4">
    <source>
        <dbReference type="SAM" id="MobiDB-lite"/>
    </source>
</evidence>
<evidence type="ECO:0000259" key="7">
    <source>
        <dbReference type="PROSITE" id="PS51485"/>
    </source>
</evidence>
<dbReference type="InterPro" id="IPR028871">
    <property type="entry name" value="BlueCu_1_BS"/>
</dbReference>
<evidence type="ECO:0000256" key="6">
    <source>
        <dbReference type="SAM" id="SignalP"/>
    </source>
</evidence>
<evidence type="ECO:0000313" key="8">
    <source>
        <dbReference type="EMBL" id="KAF8686841.1"/>
    </source>
</evidence>
<feature type="domain" description="Phytocyanin" evidence="7">
    <location>
        <begin position="25"/>
        <end position="131"/>
    </location>
</feature>
<reference evidence="8" key="1">
    <citation type="submission" date="2020-07" db="EMBL/GenBank/DDBJ databases">
        <title>Genome sequence and genetic diversity analysis of an under-domesticated orphan crop, white fonio (Digitaria exilis).</title>
        <authorList>
            <person name="Bennetzen J.L."/>
            <person name="Chen S."/>
            <person name="Ma X."/>
            <person name="Wang X."/>
            <person name="Yssel A.E.J."/>
            <person name="Chaluvadi S.R."/>
            <person name="Johnson M."/>
            <person name="Gangashetty P."/>
            <person name="Hamidou F."/>
            <person name="Sanogo M.D."/>
            <person name="Zwaenepoel A."/>
            <person name="Wallace J."/>
            <person name="Van De Peer Y."/>
            <person name="Van Deynze A."/>
        </authorList>
    </citation>
    <scope>NUCLEOTIDE SEQUENCE</scope>
    <source>
        <tissue evidence="8">Leaves</tissue>
    </source>
</reference>
<feature type="transmembrane region" description="Helical" evidence="5">
    <location>
        <begin position="164"/>
        <end position="185"/>
    </location>
</feature>
<dbReference type="PROSITE" id="PS51485">
    <property type="entry name" value="PHYTOCYANIN"/>
    <property type="match status" value="1"/>
</dbReference>
<dbReference type="EMBL" id="JACEFO010002059">
    <property type="protein sequence ID" value="KAF8686841.1"/>
    <property type="molecule type" value="Genomic_DNA"/>
</dbReference>
<dbReference type="Pfam" id="PF02298">
    <property type="entry name" value="Cu_bind_like"/>
    <property type="match status" value="1"/>
</dbReference>
<dbReference type="GO" id="GO:0005886">
    <property type="term" value="C:plasma membrane"/>
    <property type="evidence" value="ECO:0007669"/>
    <property type="project" value="TreeGrafter"/>
</dbReference>
<dbReference type="OrthoDB" id="1921208at2759"/>
<dbReference type="PROSITE" id="PS00196">
    <property type="entry name" value="COPPER_BLUE"/>
    <property type="match status" value="1"/>
</dbReference>
<dbReference type="CDD" id="cd04216">
    <property type="entry name" value="Phytocyanin"/>
    <property type="match status" value="1"/>
</dbReference>
<evidence type="ECO:0000256" key="1">
    <source>
        <dbReference type="ARBA" id="ARBA00022723"/>
    </source>
</evidence>
<keyword evidence="1" id="KW-0479">Metal-binding</keyword>
<dbReference type="GO" id="GO:0046872">
    <property type="term" value="F:metal ion binding"/>
    <property type="evidence" value="ECO:0007669"/>
    <property type="project" value="UniProtKB-KW"/>
</dbReference>
<dbReference type="SUPFAM" id="SSF49503">
    <property type="entry name" value="Cupredoxins"/>
    <property type="match status" value="1"/>
</dbReference>
<dbReference type="InterPro" id="IPR003245">
    <property type="entry name" value="Phytocyanin_dom"/>
</dbReference>
<keyword evidence="2" id="KW-0186">Copper</keyword>
<dbReference type="InterPro" id="IPR039391">
    <property type="entry name" value="Phytocyanin-like"/>
</dbReference>
<evidence type="ECO:0000313" key="9">
    <source>
        <dbReference type="Proteomes" id="UP000636709"/>
    </source>
</evidence>